<evidence type="ECO:0000256" key="1">
    <source>
        <dbReference type="ARBA" id="ARBA00008779"/>
    </source>
</evidence>
<reference evidence="4 5" key="1">
    <citation type="submission" date="2018-05" db="EMBL/GenBank/DDBJ databases">
        <title>Marinilabilia rubrum sp. nov., isolated from saltern sediment.</title>
        <authorList>
            <person name="Zhang R."/>
        </authorList>
    </citation>
    <scope>NUCLEOTIDE SEQUENCE [LARGE SCALE GENOMIC DNA]</scope>
    <source>
        <strain evidence="4 5">WTE16</strain>
    </source>
</reference>
<evidence type="ECO:0000259" key="3">
    <source>
        <dbReference type="Pfam" id="PF00884"/>
    </source>
</evidence>
<dbReference type="InterPro" id="IPR000917">
    <property type="entry name" value="Sulfatase_N"/>
</dbReference>
<dbReference type="PANTHER" id="PTHR42693">
    <property type="entry name" value="ARYLSULFATASE FAMILY MEMBER"/>
    <property type="match status" value="1"/>
</dbReference>
<name>A0A2U2BB74_9BACT</name>
<evidence type="ECO:0000256" key="2">
    <source>
        <dbReference type="ARBA" id="ARBA00022801"/>
    </source>
</evidence>
<dbReference type="PROSITE" id="PS51257">
    <property type="entry name" value="PROKAR_LIPOPROTEIN"/>
    <property type="match status" value="1"/>
</dbReference>
<dbReference type="PANTHER" id="PTHR42693:SF53">
    <property type="entry name" value="ENDO-4-O-SULFATASE"/>
    <property type="match status" value="1"/>
</dbReference>
<feature type="domain" description="Sulfatase N-terminal" evidence="3">
    <location>
        <begin position="31"/>
        <end position="299"/>
    </location>
</feature>
<dbReference type="Pfam" id="PF00884">
    <property type="entry name" value="Sulfatase"/>
    <property type="match status" value="1"/>
</dbReference>
<evidence type="ECO:0000313" key="4">
    <source>
        <dbReference type="EMBL" id="PWE00309.1"/>
    </source>
</evidence>
<protein>
    <submittedName>
        <fullName evidence="4">Arylsulfatase</fullName>
    </submittedName>
</protein>
<keyword evidence="2" id="KW-0378">Hydrolase</keyword>
<comment type="caution">
    <text evidence="4">The sequence shown here is derived from an EMBL/GenBank/DDBJ whole genome shotgun (WGS) entry which is preliminary data.</text>
</comment>
<dbReference type="RefSeq" id="WP_109263349.1">
    <property type="nucleotide sequence ID" value="NZ_QEWP01000003.1"/>
</dbReference>
<dbReference type="AlphaFoldDB" id="A0A2U2BB74"/>
<sequence>MNKIHLLIAAFFILLIGCNPVNQKKETVTKPNILWIVCDDLGTDLGCYGTPLIQTPILDEFAGQSIRFENCHTVTAVCSSSRSSMVTGMYPVSINCHQHRTRPESMLPLPDSVKVITEYFEEAGYFTFNNRFGSKDKSGKTDYNFTTDYEIYDGTHWSQRQEEQPFFGQVQIHFPHRPFTQDTINPIDESKVELPPYLPDHWVARQDWAFYLETIQVVDQEIGQLLAALEQDGLMDNTYIFIVGDQGRPMVRNKQFLYDGGTNTPLLIRYPNNQFAGEVRDELVSNIDLSATSLKLAGIEVPEHIRGNNILGEHTPRAELYTMRDRRDETVDRIRAIRTKKYKYIRNFYTDRPYTQYNAYKRNKYPTLVLMEVLKSQDKLRPEQLSFMSDFRPAEELYDLENDPYELNNLAASEDNIQIKKELGFKLDEWLKHEDVATYPEDGKEIEYWTKQMAKRDKVWKRKRNLPVDVSDEDYLAWWEKHLKSRQVKK</sequence>
<dbReference type="SUPFAM" id="SSF53649">
    <property type="entry name" value="Alkaline phosphatase-like"/>
    <property type="match status" value="1"/>
</dbReference>
<dbReference type="InterPro" id="IPR050738">
    <property type="entry name" value="Sulfatase"/>
</dbReference>
<dbReference type="OrthoDB" id="9765065at2"/>
<evidence type="ECO:0000313" key="5">
    <source>
        <dbReference type="Proteomes" id="UP000244956"/>
    </source>
</evidence>
<accession>A0A2U2BB74</accession>
<dbReference type="GO" id="GO:0004065">
    <property type="term" value="F:arylsulfatase activity"/>
    <property type="evidence" value="ECO:0007669"/>
    <property type="project" value="TreeGrafter"/>
</dbReference>
<dbReference type="InterPro" id="IPR017850">
    <property type="entry name" value="Alkaline_phosphatase_core_sf"/>
</dbReference>
<dbReference type="Proteomes" id="UP000244956">
    <property type="component" value="Unassembled WGS sequence"/>
</dbReference>
<dbReference type="CDD" id="cd16027">
    <property type="entry name" value="SGSH"/>
    <property type="match status" value="1"/>
</dbReference>
<gene>
    <name evidence="4" type="ORF">DDZ16_05050</name>
</gene>
<proteinExistence type="inferred from homology"/>
<dbReference type="EMBL" id="QEWP01000003">
    <property type="protein sequence ID" value="PWE00309.1"/>
    <property type="molecule type" value="Genomic_DNA"/>
</dbReference>
<comment type="similarity">
    <text evidence="1">Belongs to the sulfatase family.</text>
</comment>
<organism evidence="4 5">
    <name type="scientific">Marinilabilia rubra</name>
    <dbReference type="NCBI Taxonomy" id="2162893"/>
    <lineage>
        <taxon>Bacteria</taxon>
        <taxon>Pseudomonadati</taxon>
        <taxon>Bacteroidota</taxon>
        <taxon>Bacteroidia</taxon>
        <taxon>Marinilabiliales</taxon>
        <taxon>Marinilabiliaceae</taxon>
        <taxon>Marinilabilia</taxon>
    </lineage>
</organism>
<keyword evidence="5" id="KW-1185">Reference proteome</keyword>
<dbReference type="Gene3D" id="3.40.720.10">
    <property type="entry name" value="Alkaline Phosphatase, subunit A"/>
    <property type="match status" value="1"/>
</dbReference>